<reference evidence="1" key="1">
    <citation type="submission" date="2019-06" db="EMBL/GenBank/DDBJ databases">
        <authorList>
            <person name="Zheng W."/>
        </authorList>
    </citation>
    <scope>NUCLEOTIDE SEQUENCE</scope>
    <source>
        <strain evidence="1">QDHG01</strain>
    </source>
</reference>
<dbReference type="AlphaFoldDB" id="A0A8J8T4N6"/>
<organism evidence="1 2">
    <name type="scientific">Halteria grandinella</name>
    <dbReference type="NCBI Taxonomy" id="5974"/>
    <lineage>
        <taxon>Eukaryota</taxon>
        <taxon>Sar</taxon>
        <taxon>Alveolata</taxon>
        <taxon>Ciliophora</taxon>
        <taxon>Intramacronucleata</taxon>
        <taxon>Spirotrichea</taxon>
        <taxon>Stichotrichia</taxon>
        <taxon>Sporadotrichida</taxon>
        <taxon>Halteriidae</taxon>
        <taxon>Halteria</taxon>
    </lineage>
</organism>
<protein>
    <submittedName>
        <fullName evidence="1">Uncharacterized protein</fullName>
    </submittedName>
</protein>
<comment type="caution">
    <text evidence="1">The sequence shown here is derived from an EMBL/GenBank/DDBJ whole genome shotgun (WGS) entry which is preliminary data.</text>
</comment>
<evidence type="ECO:0000313" key="1">
    <source>
        <dbReference type="EMBL" id="TNV81665.1"/>
    </source>
</evidence>
<keyword evidence="2" id="KW-1185">Reference proteome</keyword>
<gene>
    <name evidence="1" type="ORF">FGO68_gene13283</name>
</gene>
<evidence type="ECO:0000313" key="2">
    <source>
        <dbReference type="Proteomes" id="UP000785679"/>
    </source>
</evidence>
<sequence>MFIFNRKVFKYSNYLGLLFQLIIQAGPYYNKSSAIQALKLDPTISSSGKQSKRQRQKPTYISIFQKKRVCQIIHVNFI</sequence>
<name>A0A8J8T4N6_HALGN</name>
<dbReference type="Proteomes" id="UP000785679">
    <property type="component" value="Unassembled WGS sequence"/>
</dbReference>
<proteinExistence type="predicted"/>
<dbReference type="EMBL" id="RRYP01005864">
    <property type="protein sequence ID" value="TNV81665.1"/>
    <property type="molecule type" value="Genomic_DNA"/>
</dbReference>
<accession>A0A8J8T4N6</accession>